<dbReference type="PANTHER" id="PTHR42912">
    <property type="entry name" value="METHYLTRANSFERASE"/>
    <property type="match status" value="1"/>
</dbReference>
<proteinExistence type="predicted"/>
<gene>
    <name evidence="1" type="ORF">FHR87_001817</name>
</gene>
<dbReference type="InterPro" id="IPR029063">
    <property type="entry name" value="SAM-dependent_MTases_sf"/>
</dbReference>
<dbReference type="CDD" id="cd02440">
    <property type="entry name" value="AdoMet_MTases"/>
    <property type="match status" value="1"/>
</dbReference>
<dbReference type="Gene3D" id="3.40.50.150">
    <property type="entry name" value="Vaccinia Virus protein VP39"/>
    <property type="match status" value="1"/>
</dbReference>
<reference evidence="1 2" key="1">
    <citation type="submission" date="2020-08" db="EMBL/GenBank/DDBJ databases">
        <title>Genomic Encyclopedia of Type Strains, Phase III (KMG-III): the genomes of soil and plant-associated and newly described type strains.</title>
        <authorList>
            <person name="Whitman W."/>
        </authorList>
    </citation>
    <scope>NUCLEOTIDE SEQUENCE [LARGE SCALE GENOMIC DNA]</scope>
    <source>
        <strain evidence="1 2">CECT 4462</strain>
    </source>
</reference>
<dbReference type="PANTHER" id="PTHR42912:SF58">
    <property type="entry name" value="BLR1400 PROTEIN"/>
    <property type="match status" value="1"/>
</dbReference>
<dbReference type="Proteomes" id="UP000549250">
    <property type="component" value="Unassembled WGS sequence"/>
</dbReference>
<dbReference type="EMBL" id="JACHXI010000007">
    <property type="protein sequence ID" value="MBB3103421.1"/>
    <property type="molecule type" value="Genomic_DNA"/>
</dbReference>
<dbReference type="RefSeq" id="WP_183166364.1">
    <property type="nucleotide sequence ID" value="NZ_JACHXI010000007.1"/>
</dbReference>
<dbReference type="InterPro" id="IPR010743">
    <property type="entry name" value="Methionine_synth_MetW"/>
</dbReference>
<keyword evidence="2" id="KW-1185">Reference proteome</keyword>
<dbReference type="Pfam" id="PF07021">
    <property type="entry name" value="MetW"/>
    <property type="match status" value="1"/>
</dbReference>
<dbReference type="SUPFAM" id="SSF53335">
    <property type="entry name" value="S-adenosyl-L-methionine-dependent methyltransferases"/>
    <property type="match status" value="1"/>
</dbReference>
<accession>A0A839T1J9</accession>
<dbReference type="GO" id="GO:0008168">
    <property type="term" value="F:methyltransferase activity"/>
    <property type="evidence" value="ECO:0007669"/>
    <property type="project" value="TreeGrafter"/>
</dbReference>
<protein>
    <submittedName>
        <fullName evidence="1">Methionine biosynthesis protein MetW</fullName>
    </submittedName>
</protein>
<sequence length="201" mass="23314">MRADLDIIQEWIRPGSRVLDLGCGNGDLLEWLREHKQVSGYGLEIDPDNIARCIERGVNVIEQDLDKGLGNFASDSFDVVIMTQALQAVHYPDQLLKEMLRVGRECIITFPNFGHWRCRWYLASKGRMPVSEFLPYTWYSTPNIHFCTFEDFENLCRELHIEVKKRLAVDHKHRHGPASRLWPNMFGEIGIYRIAGAAKQR</sequence>
<dbReference type="AlphaFoldDB" id="A0A839T1J9"/>
<comment type="caution">
    <text evidence="1">The sequence shown here is derived from an EMBL/GenBank/DDBJ whole genome shotgun (WGS) entry which is preliminary data.</text>
</comment>
<organism evidence="1 2">
    <name type="scientific">Azomonas macrocytogenes</name>
    <name type="common">Azotobacter macrocytogenes</name>
    <dbReference type="NCBI Taxonomy" id="69962"/>
    <lineage>
        <taxon>Bacteria</taxon>
        <taxon>Pseudomonadati</taxon>
        <taxon>Pseudomonadota</taxon>
        <taxon>Gammaproteobacteria</taxon>
        <taxon>Pseudomonadales</taxon>
        <taxon>Pseudomonadaceae</taxon>
        <taxon>Azomonas</taxon>
    </lineage>
</organism>
<dbReference type="NCBIfam" id="TIGR02081">
    <property type="entry name" value="metW"/>
    <property type="match status" value="1"/>
</dbReference>
<evidence type="ECO:0000313" key="2">
    <source>
        <dbReference type="Proteomes" id="UP000549250"/>
    </source>
</evidence>
<name>A0A839T1J9_AZOMA</name>
<dbReference type="InterPro" id="IPR050508">
    <property type="entry name" value="Methyltransf_Superfamily"/>
</dbReference>
<evidence type="ECO:0000313" key="1">
    <source>
        <dbReference type="EMBL" id="MBB3103421.1"/>
    </source>
</evidence>